<accession>A0A9J6BY31</accession>
<feature type="region of interest" description="Disordered" evidence="1">
    <location>
        <begin position="1"/>
        <end position="24"/>
    </location>
</feature>
<feature type="compositionally biased region" description="Polar residues" evidence="1">
    <location>
        <begin position="13"/>
        <end position="24"/>
    </location>
</feature>
<feature type="compositionally biased region" description="Basic and acidic residues" evidence="1">
    <location>
        <begin position="1"/>
        <end position="10"/>
    </location>
</feature>
<protein>
    <submittedName>
        <fullName evidence="2">Uncharacterized protein</fullName>
    </submittedName>
</protein>
<dbReference type="AlphaFoldDB" id="A0A9J6BY31"/>
<keyword evidence="3" id="KW-1185">Reference proteome</keyword>
<dbReference type="Proteomes" id="UP001107558">
    <property type="component" value="Chromosome 2"/>
</dbReference>
<gene>
    <name evidence="2" type="ORF">PVAND_004725</name>
</gene>
<sequence>MSDISNKEVEAPLNSSAMSMSSNITAPNELKKSVKIQELPNTVLNNHVTPAGISRERSFVRTMTPLNHQNLNKRRSMGFQQQQQTIRMKPAMEIYRPPSK</sequence>
<organism evidence="2 3">
    <name type="scientific">Polypedilum vanderplanki</name>
    <name type="common">Sleeping chironomid midge</name>
    <dbReference type="NCBI Taxonomy" id="319348"/>
    <lineage>
        <taxon>Eukaryota</taxon>
        <taxon>Metazoa</taxon>
        <taxon>Ecdysozoa</taxon>
        <taxon>Arthropoda</taxon>
        <taxon>Hexapoda</taxon>
        <taxon>Insecta</taxon>
        <taxon>Pterygota</taxon>
        <taxon>Neoptera</taxon>
        <taxon>Endopterygota</taxon>
        <taxon>Diptera</taxon>
        <taxon>Nematocera</taxon>
        <taxon>Chironomoidea</taxon>
        <taxon>Chironomidae</taxon>
        <taxon>Chironominae</taxon>
        <taxon>Polypedilum</taxon>
        <taxon>Polypedilum</taxon>
    </lineage>
</organism>
<proteinExistence type="predicted"/>
<comment type="caution">
    <text evidence="2">The sequence shown here is derived from an EMBL/GenBank/DDBJ whole genome shotgun (WGS) entry which is preliminary data.</text>
</comment>
<dbReference type="EMBL" id="JADBJN010000002">
    <property type="protein sequence ID" value="KAG5674775.1"/>
    <property type="molecule type" value="Genomic_DNA"/>
</dbReference>
<evidence type="ECO:0000256" key="1">
    <source>
        <dbReference type="SAM" id="MobiDB-lite"/>
    </source>
</evidence>
<name>A0A9J6BY31_POLVA</name>
<evidence type="ECO:0000313" key="3">
    <source>
        <dbReference type="Proteomes" id="UP001107558"/>
    </source>
</evidence>
<evidence type="ECO:0000313" key="2">
    <source>
        <dbReference type="EMBL" id="KAG5674775.1"/>
    </source>
</evidence>
<reference evidence="2" key="1">
    <citation type="submission" date="2021-03" db="EMBL/GenBank/DDBJ databases">
        <title>Chromosome level genome of the anhydrobiotic midge Polypedilum vanderplanki.</title>
        <authorList>
            <person name="Yoshida Y."/>
            <person name="Kikawada T."/>
            <person name="Gusev O."/>
        </authorList>
    </citation>
    <scope>NUCLEOTIDE SEQUENCE</scope>
    <source>
        <strain evidence="2">NIAS01</strain>
        <tissue evidence="2">Whole body or cell culture</tissue>
    </source>
</reference>